<dbReference type="InterPro" id="IPR048445">
    <property type="entry name" value="DncV-like_NTFase"/>
</dbReference>
<protein>
    <recommendedName>
        <fullName evidence="10">Cyclic GMP-AMP synthase</fullName>
    </recommendedName>
</protein>
<evidence type="ECO:0000256" key="10">
    <source>
        <dbReference type="ARBA" id="ARBA00044145"/>
    </source>
</evidence>
<dbReference type="InterPro" id="IPR006116">
    <property type="entry name" value="NT_2-5OAS_ClassI-CCAase"/>
</dbReference>
<feature type="domain" description="Cyclic GMP-AMP synthase DncV-like nucleotidyltransferase" evidence="13">
    <location>
        <begin position="49"/>
        <end position="132"/>
    </location>
</feature>
<dbReference type="GO" id="GO:0046872">
    <property type="term" value="F:metal ion binding"/>
    <property type="evidence" value="ECO:0007669"/>
    <property type="project" value="UniProtKB-KW"/>
</dbReference>
<dbReference type="GO" id="GO:0140701">
    <property type="term" value="F:3',3'-cyclic GMP-AMP synthase activity"/>
    <property type="evidence" value="ECO:0007669"/>
    <property type="project" value="InterPro"/>
</dbReference>
<evidence type="ECO:0000256" key="6">
    <source>
        <dbReference type="ARBA" id="ARBA00022842"/>
    </source>
</evidence>
<evidence type="ECO:0000256" key="5">
    <source>
        <dbReference type="ARBA" id="ARBA00022840"/>
    </source>
</evidence>
<evidence type="ECO:0000313" key="15">
    <source>
        <dbReference type="EMBL" id="PIV64641.1"/>
    </source>
</evidence>
<dbReference type="GO" id="GO:0009117">
    <property type="term" value="P:nucleotide metabolic process"/>
    <property type="evidence" value="ECO:0007669"/>
    <property type="project" value="UniProtKB-KW"/>
</dbReference>
<comment type="caution">
    <text evidence="15">The sequence shown here is derived from an EMBL/GenBank/DDBJ whole genome shotgun (WGS) entry which is preliminary data.</text>
</comment>
<keyword evidence="1" id="KW-0808">Transferase</keyword>
<evidence type="ECO:0000256" key="1">
    <source>
        <dbReference type="ARBA" id="ARBA00022679"/>
    </source>
</evidence>
<evidence type="ECO:0000313" key="16">
    <source>
        <dbReference type="Proteomes" id="UP000228886"/>
    </source>
</evidence>
<accession>A0A2M7EAC7</accession>
<sequence>MANCHDLFQKFYDEVKLTPSKEDSLKTAREAIREKIRNYFKNTMKENHPKFYGQGSYAMSTIINPLDGEYDIDDGIYLQNLDLNKLKWPVPETVHNWIYNAVKGHTNENPIDKRTCVRVIYSGQYHVDLPIYGMFSNVPYLAEREEAGWHVSDPRAVTDWFKNEVKDKGEQLRKVVRYLKAWKDNKSKLRELPSGLVLTILAVNNYEKSDRDDGSFAGTVRNIYNQMLSSSTILNPVDSSEHLSDRITESQMENFKVKLSTLLSNASEALKEDSKEKACRKWKKEFGDRFPKCEDLKENGGPLRTSAPALLRDDSRSA</sequence>
<feature type="domain" description="Cyclic GMP-AMP synthase C-terminal" evidence="14">
    <location>
        <begin position="169"/>
        <end position="292"/>
    </location>
</feature>
<dbReference type="Pfam" id="PF21713">
    <property type="entry name" value="DncV_C"/>
    <property type="match status" value="1"/>
</dbReference>
<dbReference type="GO" id="GO:0005524">
    <property type="term" value="F:ATP binding"/>
    <property type="evidence" value="ECO:0007669"/>
    <property type="project" value="UniProtKB-KW"/>
</dbReference>
<evidence type="ECO:0000256" key="4">
    <source>
        <dbReference type="ARBA" id="ARBA00022741"/>
    </source>
</evidence>
<name>A0A2M7EAC7_9BACT</name>
<evidence type="ECO:0000256" key="3">
    <source>
        <dbReference type="ARBA" id="ARBA00022723"/>
    </source>
</evidence>
<feature type="region of interest" description="Disordered" evidence="12">
    <location>
        <begin position="293"/>
        <end position="318"/>
    </location>
</feature>
<keyword evidence="6" id="KW-0460">Magnesium</keyword>
<dbReference type="InterPro" id="IPR047805">
    <property type="entry name" value="GAMP_synthase"/>
</dbReference>
<keyword evidence="3" id="KW-0479">Metal-binding</keyword>
<dbReference type="GO" id="GO:0051607">
    <property type="term" value="P:defense response to virus"/>
    <property type="evidence" value="ECO:0007669"/>
    <property type="project" value="UniProtKB-KW"/>
</dbReference>
<organism evidence="15 16">
    <name type="scientific">bacterium (Candidatus Ratteibacteria) CG01_land_8_20_14_3_00_40_19</name>
    <dbReference type="NCBI Taxonomy" id="2014290"/>
    <lineage>
        <taxon>Bacteria</taxon>
        <taxon>Candidatus Ratteibacteria</taxon>
    </lineage>
</organism>
<dbReference type="NCBIfam" id="NF041078">
    <property type="entry name" value="cGAS"/>
    <property type="match status" value="1"/>
</dbReference>
<dbReference type="Proteomes" id="UP000228886">
    <property type="component" value="Unassembled WGS sequence"/>
</dbReference>
<evidence type="ECO:0000256" key="12">
    <source>
        <dbReference type="SAM" id="MobiDB-lite"/>
    </source>
</evidence>
<dbReference type="EMBL" id="PETL01000056">
    <property type="protein sequence ID" value="PIV64641.1"/>
    <property type="molecule type" value="Genomic_DNA"/>
</dbReference>
<dbReference type="GO" id="GO:0005525">
    <property type="term" value="F:GTP binding"/>
    <property type="evidence" value="ECO:0007669"/>
    <property type="project" value="UniProtKB-KW"/>
</dbReference>
<keyword evidence="9" id="KW-0342">GTP-binding</keyword>
<dbReference type="CDD" id="cd05400">
    <property type="entry name" value="NT_2-5OAS_ClassI-CCAase"/>
    <property type="match status" value="1"/>
</dbReference>
<dbReference type="AlphaFoldDB" id="A0A2M7EAC7"/>
<dbReference type="Pfam" id="PF21654">
    <property type="entry name" value="DncV-like_NTFase"/>
    <property type="match status" value="1"/>
</dbReference>
<keyword evidence="7" id="KW-0546">Nucleotide metabolism</keyword>
<keyword evidence="4" id="KW-0547">Nucleotide-binding</keyword>
<evidence type="ECO:0000259" key="13">
    <source>
        <dbReference type="Pfam" id="PF21654"/>
    </source>
</evidence>
<evidence type="ECO:0000256" key="11">
    <source>
        <dbReference type="ARBA" id="ARBA00048304"/>
    </source>
</evidence>
<proteinExistence type="predicted"/>
<comment type="catalytic activity">
    <reaction evidence="11">
        <text>GTP + ATP = 3',3'-cGAMP + 2 diphosphate</text>
        <dbReference type="Rhea" id="RHEA:35647"/>
        <dbReference type="ChEBI" id="CHEBI:30616"/>
        <dbReference type="ChEBI" id="CHEBI:33019"/>
        <dbReference type="ChEBI" id="CHEBI:37565"/>
        <dbReference type="ChEBI" id="CHEBI:71501"/>
    </reaction>
    <physiologicalReaction direction="left-to-right" evidence="11">
        <dbReference type="Rhea" id="RHEA:35648"/>
    </physiologicalReaction>
</comment>
<evidence type="ECO:0000256" key="8">
    <source>
        <dbReference type="ARBA" id="ARBA00023118"/>
    </source>
</evidence>
<dbReference type="InterPro" id="IPR048446">
    <property type="entry name" value="DncV_C"/>
</dbReference>
<keyword evidence="2" id="KW-0548">Nucleotidyltransferase</keyword>
<gene>
    <name evidence="15" type="ORF">COS11_01095</name>
</gene>
<keyword evidence="5" id="KW-0067">ATP-binding</keyword>
<evidence type="ECO:0000256" key="9">
    <source>
        <dbReference type="ARBA" id="ARBA00023134"/>
    </source>
</evidence>
<evidence type="ECO:0000256" key="7">
    <source>
        <dbReference type="ARBA" id="ARBA00023080"/>
    </source>
</evidence>
<keyword evidence="8" id="KW-0051">Antiviral defense</keyword>
<evidence type="ECO:0000259" key="14">
    <source>
        <dbReference type="Pfam" id="PF21713"/>
    </source>
</evidence>
<evidence type="ECO:0000256" key="2">
    <source>
        <dbReference type="ARBA" id="ARBA00022695"/>
    </source>
</evidence>
<reference evidence="16" key="1">
    <citation type="submission" date="2017-09" db="EMBL/GenBank/DDBJ databases">
        <title>Depth-based differentiation of microbial function through sediment-hosted aquifers and enrichment of novel symbionts in the deep terrestrial subsurface.</title>
        <authorList>
            <person name="Probst A.J."/>
            <person name="Ladd B."/>
            <person name="Jarett J.K."/>
            <person name="Geller-Mcgrath D.E."/>
            <person name="Sieber C.M.K."/>
            <person name="Emerson J.B."/>
            <person name="Anantharaman K."/>
            <person name="Thomas B.C."/>
            <person name="Malmstrom R."/>
            <person name="Stieglmeier M."/>
            <person name="Klingl A."/>
            <person name="Woyke T."/>
            <person name="Ryan C.M."/>
            <person name="Banfield J.F."/>
        </authorList>
    </citation>
    <scope>NUCLEOTIDE SEQUENCE [LARGE SCALE GENOMIC DNA]</scope>
</reference>